<dbReference type="SUPFAM" id="SSF52172">
    <property type="entry name" value="CheY-like"/>
    <property type="match status" value="1"/>
</dbReference>
<dbReference type="InterPro" id="IPR011006">
    <property type="entry name" value="CheY-like_superfamily"/>
</dbReference>
<keyword evidence="3 9" id="KW-0418">Kinase</keyword>
<evidence type="ECO:0000256" key="2">
    <source>
        <dbReference type="ARBA" id="ARBA00022679"/>
    </source>
</evidence>
<dbReference type="Pfam" id="PF02518">
    <property type="entry name" value="HATPase_c"/>
    <property type="match status" value="1"/>
</dbReference>
<name>A0A1C1CT79_9EURO</name>
<feature type="region of interest" description="Disordered" evidence="6">
    <location>
        <begin position="73"/>
        <end position="95"/>
    </location>
</feature>
<dbReference type="Gene3D" id="3.30.565.10">
    <property type="entry name" value="Histidine kinase-like ATPase, C-terminal domain"/>
    <property type="match status" value="1"/>
</dbReference>
<dbReference type="SMART" id="SM00387">
    <property type="entry name" value="HATPase_c"/>
    <property type="match status" value="1"/>
</dbReference>
<dbReference type="InterPro" id="IPR001789">
    <property type="entry name" value="Sig_transdc_resp-reg_receiver"/>
</dbReference>
<feature type="domain" description="Histidine kinase" evidence="7">
    <location>
        <begin position="622"/>
        <end position="892"/>
    </location>
</feature>
<accession>A0A1C1CT79</accession>
<evidence type="ECO:0000313" key="9">
    <source>
        <dbReference type="EMBL" id="OCT51675.1"/>
    </source>
</evidence>
<dbReference type="InterPro" id="IPR029016">
    <property type="entry name" value="GAF-like_dom_sf"/>
</dbReference>
<dbReference type="Gene3D" id="3.40.50.2300">
    <property type="match status" value="1"/>
</dbReference>
<dbReference type="SUPFAM" id="SSF55781">
    <property type="entry name" value="GAF domain-like"/>
    <property type="match status" value="1"/>
</dbReference>
<evidence type="ECO:0000256" key="1">
    <source>
        <dbReference type="ARBA" id="ARBA00022553"/>
    </source>
</evidence>
<reference evidence="10" key="1">
    <citation type="submission" date="2015-07" db="EMBL/GenBank/DDBJ databases">
        <authorList>
            <person name="Teixeira M.M."/>
            <person name="Souza R.C."/>
            <person name="Almeida L.G."/>
            <person name="Vicente V.A."/>
            <person name="de Hoog S."/>
            <person name="Bocca A.L."/>
            <person name="de Almeida S.R."/>
            <person name="Vasconcelos A.T."/>
            <person name="Felipe M.S."/>
        </authorList>
    </citation>
    <scope>NUCLEOTIDE SEQUENCE [LARGE SCALE GENOMIC DNA]</scope>
    <source>
        <strain evidence="10">KSF</strain>
    </source>
</reference>
<dbReference type="SUPFAM" id="SSF47384">
    <property type="entry name" value="Homodimeric domain of signal transducing histidine kinase"/>
    <property type="match status" value="1"/>
</dbReference>
<protein>
    <submittedName>
        <fullName evidence="9">Histidine kinase group protein</fullName>
    </submittedName>
</protein>
<evidence type="ECO:0000256" key="4">
    <source>
        <dbReference type="PROSITE-ProRule" id="PRU00169"/>
    </source>
</evidence>
<dbReference type="Gene3D" id="1.10.287.130">
    <property type="match status" value="1"/>
</dbReference>
<keyword evidence="10" id="KW-1185">Reference proteome</keyword>
<feature type="domain" description="Response regulatory" evidence="8">
    <location>
        <begin position="940"/>
        <end position="1081"/>
    </location>
</feature>
<dbReference type="SUPFAM" id="SSF55785">
    <property type="entry name" value="PYP-like sensor domain (PAS domain)"/>
    <property type="match status" value="1"/>
</dbReference>
<dbReference type="SMART" id="SM00091">
    <property type="entry name" value="PAS"/>
    <property type="match status" value="1"/>
</dbReference>
<dbReference type="STRING" id="86049.A0A1C1CT79"/>
<dbReference type="InterPro" id="IPR050956">
    <property type="entry name" value="2C_system_His_kinase"/>
</dbReference>
<dbReference type="Proteomes" id="UP000094526">
    <property type="component" value="Unassembled WGS sequence"/>
</dbReference>
<dbReference type="Pfam" id="PF00072">
    <property type="entry name" value="Response_reg"/>
    <property type="match status" value="1"/>
</dbReference>
<dbReference type="PROSITE" id="PS50109">
    <property type="entry name" value="HIS_KIN"/>
    <property type="match status" value="1"/>
</dbReference>
<evidence type="ECO:0000259" key="7">
    <source>
        <dbReference type="PROSITE" id="PS50109"/>
    </source>
</evidence>
<proteinExistence type="predicted"/>
<feature type="modified residue" description="4-aspartylphosphate" evidence="4">
    <location>
        <position position="1010"/>
    </location>
</feature>
<evidence type="ECO:0000256" key="5">
    <source>
        <dbReference type="SAM" id="Coils"/>
    </source>
</evidence>
<feature type="coiled-coil region" evidence="5">
    <location>
        <begin position="427"/>
        <end position="454"/>
    </location>
</feature>
<dbReference type="CDD" id="cd17546">
    <property type="entry name" value="REC_hyHK_CKI1_RcsC-like"/>
    <property type="match status" value="1"/>
</dbReference>
<dbReference type="Gene3D" id="3.30.450.20">
    <property type="entry name" value="PAS domain"/>
    <property type="match status" value="2"/>
</dbReference>
<dbReference type="VEuPathDB" id="FungiDB:CLCR_07944"/>
<dbReference type="OrthoDB" id="303614at2759"/>
<keyword evidence="1 4" id="KW-0597">Phosphoprotein</keyword>
<gene>
    <name evidence="9" type="ORF">CLCR_07944</name>
</gene>
<dbReference type="InterPro" id="IPR003661">
    <property type="entry name" value="HisK_dim/P_dom"/>
</dbReference>
<dbReference type="CDD" id="cd00130">
    <property type="entry name" value="PAS"/>
    <property type="match status" value="1"/>
</dbReference>
<dbReference type="SMART" id="SM00448">
    <property type="entry name" value="REC"/>
    <property type="match status" value="1"/>
</dbReference>
<dbReference type="Pfam" id="PF08448">
    <property type="entry name" value="PAS_4"/>
    <property type="match status" value="1"/>
</dbReference>
<sequence length="1091" mass="121532">MSLPRPGSHLHAGSRDRSLEELGIRSFIDQEGNRQFTIQIESGGTDGSKTSQVVFDGSTGQWRVSSAEVASQPAGFPHLAKPGSAVEPAETSWTQSLPKNDSVDWFLTSVDWSQTDYGPLDRWPVSLRTVVSIVLSDDCPAVIYWGSSLSACFNRRAHNDIRQRLNNHSGIQGRPFKEIWQHSWPALEGVFQDMEDSRHTLKNMEVTLFPQQPNGRTEESFWRGTLLPILDEQGRVSGFYNRASEITDEKVRERRSNTLYAISAPAANSNESIWDHLFRALCSNSNDFPMAFAYSAEDDGVTCTLTLKQSLGLPPSGHALVPAHVDIFEGPTGLPFFYRKLKATHEPIVLHQTDGSLPQDFLEGFDWCGYGDVPTSVAMLPISVSSRLLGVLVFGLNPRRQFQAEDEAFINSLCRQVSATIALAVDREETQERAERLTLQLQESERQIREIAEHGPDGTALRSLVFVIPAEPALADTQTPVGMIRVTAAGNILWANRQYFEMTGHPAGDQYEFSFLDPVHPDDRERTSGMWKELVDELKPVDREIRLHRTWTPPATAGNPHPKEECRWLMAHAFPALDNGELKSVVCCVTDISRNKWAEEVQSRLAAEATEARKLQEAFIDIVSHEMRNPLSAITQLADGIAASLDVWDASDQSHDTAQGLLEESTEYGKTILLCAAHQKRIVDDVLTLSKLDSQLLAITPVVIQPHILVESVLTMFQAEFETHSIGVENITDQTFRDHEIDYVSADPARLAQVFINLLTNAIKFTKLEPVRKITVRRSVFAGAVPQIDHIVWFPTNQKRRPSVSFPEGSDGPPINLLFSVSDTGKGLEQEEMTRLFHRFQQGTKKTHIKYGGSGLGLYISRELTEAMGGQIGLVTEPGKGSTFAFYVKAHKATAQDDHAQPPQLARSPQVAQQTSWSRSKIDLPIRASGTAITGRDGPRLLLVEDNIINAQVLTKQLQRAGCTVYNANHGSEALEFLERTKIWHDYRSIQAAELPVANLDIDIDCILMDVEMPVLDGLTCTRRIRELQHEGSFKRHICIIAITANARTEQIKAAYNAGVDDVLPKPFRVAEVLAKIDKHVDTGRNPISRR</sequence>
<dbReference type="InterPro" id="IPR013656">
    <property type="entry name" value="PAS_4"/>
</dbReference>
<dbReference type="GO" id="GO:0000155">
    <property type="term" value="F:phosphorelay sensor kinase activity"/>
    <property type="evidence" value="ECO:0007669"/>
    <property type="project" value="InterPro"/>
</dbReference>
<dbReference type="InterPro" id="IPR036097">
    <property type="entry name" value="HisK_dim/P_sf"/>
</dbReference>
<dbReference type="SMART" id="SM00388">
    <property type="entry name" value="HisKA"/>
    <property type="match status" value="1"/>
</dbReference>
<dbReference type="Pfam" id="PF00512">
    <property type="entry name" value="HisKA"/>
    <property type="match status" value="1"/>
</dbReference>
<dbReference type="InterPro" id="IPR004358">
    <property type="entry name" value="Sig_transdc_His_kin-like_C"/>
</dbReference>
<evidence type="ECO:0000259" key="8">
    <source>
        <dbReference type="PROSITE" id="PS50110"/>
    </source>
</evidence>
<keyword evidence="2" id="KW-0808">Transferase</keyword>
<dbReference type="InterPro" id="IPR036890">
    <property type="entry name" value="HATPase_C_sf"/>
</dbReference>
<evidence type="ECO:0000313" key="10">
    <source>
        <dbReference type="Proteomes" id="UP000094526"/>
    </source>
</evidence>
<dbReference type="eggNOG" id="KOG0519">
    <property type="taxonomic scope" value="Eukaryota"/>
</dbReference>
<dbReference type="VEuPathDB" id="FungiDB:G647_06424"/>
<dbReference type="CDD" id="cd00082">
    <property type="entry name" value="HisKA"/>
    <property type="match status" value="1"/>
</dbReference>
<dbReference type="PANTHER" id="PTHR43719">
    <property type="entry name" value="TWO-COMPONENT HISTIDINE KINASE"/>
    <property type="match status" value="1"/>
</dbReference>
<dbReference type="AlphaFoldDB" id="A0A1C1CT79"/>
<evidence type="ECO:0000256" key="6">
    <source>
        <dbReference type="SAM" id="MobiDB-lite"/>
    </source>
</evidence>
<dbReference type="PANTHER" id="PTHR43719:SF31">
    <property type="entry name" value="HISTIDINE KINASE"/>
    <property type="match status" value="1"/>
</dbReference>
<dbReference type="PRINTS" id="PR00344">
    <property type="entry name" value="BCTRLSENSOR"/>
</dbReference>
<dbReference type="PROSITE" id="PS50110">
    <property type="entry name" value="RESPONSE_REGULATORY"/>
    <property type="match status" value="1"/>
</dbReference>
<dbReference type="InterPro" id="IPR000014">
    <property type="entry name" value="PAS"/>
</dbReference>
<dbReference type="InterPro" id="IPR005467">
    <property type="entry name" value="His_kinase_dom"/>
</dbReference>
<comment type="caution">
    <text evidence="9">The sequence shown here is derived from an EMBL/GenBank/DDBJ whole genome shotgun (WGS) entry which is preliminary data.</text>
</comment>
<organism evidence="9 10">
    <name type="scientific">Cladophialophora carrionii</name>
    <dbReference type="NCBI Taxonomy" id="86049"/>
    <lineage>
        <taxon>Eukaryota</taxon>
        <taxon>Fungi</taxon>
        <taxon>Dikarya</taxon>
        <taxon>Ascomycota</taxon>
        <taxon>Pezizomycotina</taxon>
        <taxon>Eurotiomycetes</taxon>
        <taxon>Chaetothyriomycetidae</taxon>
        <taxon>Chaetothyriales</taxon>
        <taxon>Herpotrichiellaceae</taxon>
        <taxon>Cladophialophora</taxon>
    </lineage>
</organism>
<feature type="region of interest" description="Disordered" evidence="6">
    <location>
        <begin position="896"/>
        <end position="917"/>
    </location>
</feature>
<dbReference type="InterPro" id="IPR003594">
    <property type="entry name" value="HATPase_dom"/>
</dbReference>
<dbReference type="Pfam" id="PF01590">
    <property type="entry name" value="GAF"/>
    <property type="match status" value="1"/>
</dbReference>
<dbReference type="SUPFAM" id="SSF55874">
    <property type="entry name" value="ATPase domain of HSP90 chaperone/DNA topoisomerase II/histidine kinase"/>
    <property type="match status" value="1"/>
</dbReference>
<dbReference type="Gene3D" id="3.30.450.40">
    <property type="match status" value="1"/>
</dbReference>
<dbReference type="EMBL" id="LGRB01000009">
    <property type="protein sequence ID" value="OCT51675.1"/>
    <property type="molecule type" value="Genomic_DNA"/>
</dbReference>
<dbReference type="InterPro" id="IPR003018">
    <property type="entry name" value="GAF"/>
</dbReference>
<evidence type="ECO:0000256" key="3">
    <source>
        <dbReference type="ARBA" id="ARBA00022777"/>
    </source>
</evidence>
<keyword evidence="5" id="KW-0175">Coiled coil</keyword>
<dbReference type="InterPro" id="IPR035965">
    <property type="entry name" value="PAS-like_dom_sf"/>
</dbReference>